<comment type="caution">
    <text evidence="2">The sequence shown here is derived from an EMBL/GenBank/DDBJ whole genome shotgun (WGS) entry which is preliminary data.</text>
</comment>
<keyword evidence="1" id="KW-0175">Coiled coil</keyword>
<sequence length="168" mass="19081">MSPLEKVKNHTPVTLEDLNAIGEGIAHVTEYGFCVHDFSMLPCQKHRDCINCTEQVCIKRDQEKLGRLRLQLERTQDQLKRAEQGVDREFYGAGRWVEHQHKTVERIKELIGLLESTEVEDGAVIRLRNNQEYSALKREASALTSNRKALNQGPDKSEMRALLGVGIG</sequence>
<protein>
    <recommendedName>
        <fullName evidence="4">Integrase</fullName>
    </recommendedName>
</protein>
<name>A0A1D2QNZ2_9GAMM</name>
<proteinExistence type="predicted"/>
<feature type="coiled-coil region" evidence="1">
    <location>
        <begin position="58"/>
        <end position="85"/>
    </location>
</feature>
<organism evidence="2 3">
    <name type="scientific">Candidatus Endobugula sertula</name>
    <name type="common">Bugula neritina bacterial symbiont</name>
    <dbReference type="NCBI Taxonomy" id="62101"/>
    <lineage>
        <taxon>Bacteria</taxon>
        <taxon>Pseudomonadati</taxon>
        <taxon>Pseudomonadota</taxon>
        <taxon>Gammaproteobacteria</taxon>
        <taxon>Cellvibrionales</taxon>
        <taxon>Cellvibrionaceae</taxon>
        <taxon>Candidatus Endobugula</taxon>
    </lineage>
</organism>
<dbReference type="Proteomes" id="UP000242502">
    <property type="component" value="Unassembled WGS sequence"/>
</dbReference>
<evidence type="ECO:0000256" key="1">
    <source>
        <dbReference type="SAM" id="Coils"/>
    </source>
</evidence>
<gene>
    <name evidence="2" type="ORF">AB835_09460</name>
</gene>
<reference evidence="2 3" key="1">
    <citation type="journal article" date="2016" name="Appl. Environ. Microbiol.">
        <title>Lack of Overt Genome Reduction in the Bryostatin-Producing Bryozoan Symbiont "Candidatus Endobugula sertula".</title>
        <authorList>
            <person name="Miller I.J."/>
            <person name="Vanee N."/>
            <person name="Fong S.S."/>
            <person name="Lim-Fong G.E."/>
            <person name="Kwan J.C."/>
        </authorList>
    </citation>
    <scope>NUCLEOTIDE SEQUENCE [LARGE SCALE GENOMIC DNA]</scope>
    <source>
        <strain evidence="2">AB1-4</strain>
    </source>
</reference>
<dbReference type="AlphaFoldDB" id="A0A1D2QNZ2"/>
<dbReference type="EMBL" id="MDLC01000032">
    <property type="protein sequence ID" value="ODS23301.1"/>
    <property type="molecule type" value="Genomic_DNA"/>
</dbReference>
<dbReference type="STRING" id="62101.AB835_09460"/>
<accession>A0A1D2QNZ2</accession>
<evidence type="ECO:0000313" key="3">
    <source>
        <dbReference type="Proteomes" id="UP000242502"/>
    </source>
</evidence>
<evidence type="ECO:0008006" key="4">
    <source>
        <dbReference type="Google" id="ProtNLM"/>
    </source>
</evidence>
<evidence type="ECO:0000313" key="2">
    <source>
        <dbReference type="EMBL" id="ODS23301.1"/>
    </source>
</evidence>